<dbReference type="InterPro" id="IPR019509">
    <property type="entry name" value="Carboxypeptidase_inhibitor_I68"/>
</dbReference>
<dbReference type="GO" id="GO:0008191">
    <property type="term" value="F:metalloendopeptidase inhibitor activity"/>
    <property type="evidence" value="ECO:0007669"/>
    <property type="project" value="InterPro"/>
</dbReference>
<accession>A0A6G5A7A7</accession>
<reference evidence="1" key="1">
    <citation type="submission" date="2020-03" db="EMBL/GenBank/DDBJ databases">
        <title>A transcriptome and proteome of the tick Rhipicephalus microplus shaped by the genetic composition of its hosts and developmental stage.</title>
        <authorList>
            <person name="Garcia G.R."/>
            <person name="Ribeiro J.M.C."/>
            <person name="Maruyama S.R."/>
            <person name="Gardinasse L.G."/>
            <person name="Nelson K."/>
            <person name="Ferreira B.R."/>
            <person name="Andrade T.G."/>
            <person name="Santos I.K.F.M."/>
        </authorList>
    </citation>
    <scope>NUCLEOTIDE SEQUENCE</scope>
    <source>
        <strain evidence="1">NSGR</strain>
        <tissue evidence="1">Salivary glands</tissue>
    </source>
</reference>
<dbReference type="Pfam" id="PF10468">
    <property type="entry name" value="Inhibitor_I68"/>
    <property type="match status" value="1"/>
</dbReference>
<dbReference type="Gene3D" id="3.30.1680.50">
    <property type="entry name" value="Carboxypeptidase inhibitor, N-terminal domain"/>
    <property type="match status" value="1"/>
</dbReference>
<evidence type="ECO:0000313" key="1">
    <source>
        <dbReference type="EMBL" id="NIE46881.1"/>
    </source>
</evidence>
<name>A0A6G5A7A7_RHIMP</name>
<sequence length="79" mass="8870">MRTEKVPLFGDGYDCMPFWECPLTCMTTYSGCHRGAVCCNLRKMKSCALAGGICKKHCELENTQAHCPGRLKCCVYVDR</sequence>
<protein>
    <submittedName>
        <fullName evidence="1">Putative carboxypeptidase inhibitor</fullName>
    </submittedName>
</protein>
<dbReference type="AlphaFoldDB" id="A0A6G5A7A7"/>
<organism evidence="1">
    <name type="scientific">Rhipicephalus microplus</name>
    <name type="common">Cattle tick</name>
    <name type="synonym">Boophilus microplus</name>
    <dbReference type="NCBI Taxonomy" id="6941"/>
    <lineage>
        <taxon>Eukaryota</taxon>
        <taxon>Metazoa</taxon>
        <taxon>Ecdysozoa</taxon>
        <taxon>Arthropoda</taxon>
        <taxon>Chelicerata</taxon>
        <taxon>Arachnida</taxon>
        <taxon>Acari</taxon>
        <taxon>Parasitiformes</taxon>
        <taxon>Ixodida</taxon>
        <taxon>Ixodoidea</taxon>
        <taxon>Ixodidae</taxon>
        <taxon>Rhipicephalinae</taxon>
        <taxon>Rhipicephalus</taxon>
        <taxon>Boophilus</taxon>
    </lineage>
</organism>
<proteinExistence type="predicted"/>
<dbReference type="EMBL" id="GIKN01004608">
    <property type="protein sequence ID" value="NIE46881.1"/>
    <property type="molecule type" value="Transcribed_RNA"/>
</dbReference>